<protein>
    <submittedName>
        <fullName evidence="1">Uncharacterized protein</fullName>
    </submittedName>
</protein>
<dbReference type="AlphaFoldDB" id="A0A7T8H2L6"/>
<keyword evidence="2" id="KW-1185">Reference proteome</keyword>
<dbReference type="Proteomes" id="UP000595437">
    <property type="component" value="Chromosome 11"/>
</dbReference>
<proteinExistence type="predicted"/>
<reference evidence="2" key="1">
    <citation type="submission" date="2021-01" db="EMBL/GenBank/DDBJ databases">
        <title>Caligus Genome Assembly.</title>
        <authorList>
            <person name="Gallardo-Escarate C."/>
        </authorList>
    </citation>
    <scope>NUCLEOTIDE SEQUENCE [LARGE SCALE GENOMIC DNA]</scope>
</reference>
<accession>A0A7T8H2L6</accession>
<dbReference type="EMBL" id="CP045900">
    <property type="protein sequence ID" value="QQP42006.1"/>
    <property type="molecule type" value="Genomic_DNA"/>
</dbReference>
<evidence type="ECO:0000313" key="2">
    <source>
        <dbReference type="Proteomes" id="UP000595437"/>
    </source>
</evidence>
<organism evidence="1 2">
    <name type="scientific">Caligus rogercresseyi</name>
    <name type="common">Sea louse</name>
    <dbReference type="NCBI Taxonomy" id="217165"/>
    <lineage>
        <taxon>Eukaryota</taxon>
        <taxon>Metazoa</taxon>
        <taxon>Ecdysozoa</taxon>
        <taxon>Arthropoda</taxon>
        <taxon>Crustacea</taxon>
        <taxon>Multicrustacea</taxon>
        <taxon>Hexanauplia</taxon>
        <taxon>Copepoda</taxon>
        <taxon>Siphonostomatoida</taxon>
        <taxon>Caligidae</taxon>
        <taxon>Caligus</taxon>
    </lineage>
</organism>
<evidence type="ECO:0000313" key="1">
    <source>
        <dbReference type="EMBL" id="QQP42006.1"/>
    </source>
</evidence>
<name>A0A7T8H2L6_CALRO</name>
<sequence>SKDVYLATHARTTIHEQSQIWWKREDVSGVENDTEEETPMKRKLAMCENARIINLASNDLDVRESYVEMYRKSGTSFKFSRIPQTQQIDNKTTSTFYIE</sequence>
<feature type="non-terminal residue" evidence="1">
    <location>
        <position position="1"/>
    </location>
</feature>
<gene>
    <name evidence="1" type="ORF">FKW44_016541</name>
</gene>